<reference evidence="3 4" key="1">
    <citation type="submission" date="2018-06" db="EMBL/GenBank/DDBJ databases">
        <title>Genomic Encyclopedia of Type Strains, Phase IV (KMG-IV): sequencing the most valuable type-strain genomes for metagenomic binning, comparative biology and taxonomic classification.</title>
        <authorList>
            <person name="Goeker M."/>
        </authorList>
    </citation>
    <scope>NUCLEOTIDE SEQUENCE [LARGE SCALE GENOMIC DNA]</scope>
    <source>
        <strain evidence="3 4">DSM 44599</strain>
    </source>
</reference>
<gene>
    <name evidence="3" type="ORF">DFR74_103352</name>
</gene>
<name>A0A366DU24_9NOCA</name>
<organism evidence="3 4">
    <name type="scientific">Nocardia puris</name>
    <dbReference type="NCBI Taxonomy" id="208602"/>
    <lineage>
        <taxon>Bacteria</taxon>
        <taxon>Bacillati</taxon>
        <taxon>Actinomycetota</taxon>
        <taxon>Actinomycetes</taxon>
        <taxon>Mycobacteriales</taxon>
        <taxon>Nocardiaceae</taxon>
        <taxon>Nocardia</taxon>
    </lineage>
</organism>
<dbReference type="AlphaFoldDB" id="A0A366DU24"/>
<evidence type="ECO:0000256" key="2">
    <source>
        <dbReference type="SAM" id="Phobius"/>
    </source>
</evidence>
<protein>
    <submittedName>
        <fullName evidence="3">Uncharacterized protein</fullName>
    </submittedName>
</protein>
<keyword evidence="2" id="KW-0812">Transmembrane</keyword>
<sequence>MRGEPTRQGARPRYTPRPLSDAPAVADQAVTGSLVTSIPTRTGSGCRRSAPPGRIPSRSAPKYSAHQGDSGVGAVARPTAPGRIWRATPRPQPPAGTGHSASSDGRASPTSSICLLVRCPPRPRPDPTRALRSRIVGQPPEESTPPTIFRSSWARWAEMLLLGLIAVGGGWLLLVTTTPGSPLMFPVVAPIIVGSLALLLVLDRVIRPTPELVVDDQGLTFSPFGRIPWAAISRIHLITAHGTRYLAVELVDRGPKVTESRWPRWILGPIGRLAAGYPRTLAERWLRPVSLDDIAAELHSRNPSLIITRSERGGFRRTRP</sequence>
<feature type="transmembrane region" description="Helical" evidence="2">
    <location>
        <begin position="183"/>
        <end position="202"/>
    </location>
</feature>
<feature type="compositionally biased region" description="Polar residues" evidence="1">
    <location>
        <begin position="99"/>
        <end position="113"/>
    </location>
</feature>
<proteinExistence type="predicted"/>
<keyword evidence="2" id="KW-0472">Membrane</keyword>
<feature type="compositionally biased region" description="Polar residues" evidence="1">
    <location>
        <begin position="30"/>
        <end position="43"/>
    </location>
</feature>
<keyword evidence="4" id="KW-1185">Reference proteome</keyword>
<keyword evidence="2" id="KW-1133">Transmembrane helix</keyword>
<dbReference type="EMBL" id="QNRE01000003">
    <property type="protein sequence ID" value="RBO92708.1"/>
    <property type="molecule type" value="Genomic_DNA"/>
</dbReference>
<evidence type="ECO:0000256" key="1">
    <source>
        <dbReference type="SAM" id="MobiDB-lite"/>
    </source>
</evidence>
<evidence type="ECO:0000313" key="3">
    <source>
        <dbReference type="EMBL" id="RBO92708.1"/>
    </source>
</evidence>
<feature type="transmembrane region" description="Helical" evidence="2">
    <location>
        <begin position="159"/>
        <end position="177"/>
    </location>
</feature>
<evidence type="ECO:0000313" key="4">
    <source>
        <dbReference type="Proteomes" id="UP000252586"/>
    </source>
</evidence>
<dbReference type="Proteomes" id="UP000252586">
    <property type="component" value="Unassembled WGS sequence"/>
</dbReference>
<comment type="caution">
    <text evidence="3">The sequence shown here is derived from an EMBL/GenBank/DDBJ whole genome shotgun (WGS) entry which is preliminary data.</text>
</comment>
<dbReference type="STRING" id="1210090.GCA_001613185_02647"/>
<accession>A0A366DU24</accession>
<feature type="region of interest" description="Disordered" evidence="1">
    <location>
        <begin position="1"/>
        <end position="147"/>
    </location>
</feature>